<dbReference type="GO" id="GO:0003887">
    <property type="term" value="F:DNA-directed DNA polymerase activity"/>
    <property type="evidence" value="ECO:0007669"/>
    <property type="project" value="UniProtKB-KW"/>
</dbReference>
<dbReference type="AlphaFoldDB" id="A0A2N9IAM9"/>
<keyword evidence="3" id="KW-0064">Aspartyl protease</keyword>
<evidence type="ECO:0000256" key="1">
    <source>
        <dbReference type="ARBA" id="ARBA00022670"/>
    </source>
</evidence>
<dbReference type="InterPro" id="IPR036397">
    <property type="entry name" value="RNaseH_sf"/>
</dbReference>
<evidence type="ECO:0000256" key="6">
    <source>
        <dbReference type="ARBA" id="ARBA00022908"/>
    </source>
</evidence>
<evidence type="ECO:0000256" key="12">
    <source>
        <dbReference type="SAM" id="Coils"/>
    </source>
</evidence>
<reference evidence="14" key="1">
    <citation type="submission" date="2018-02" db="EMBL/GenBank/DDBJ databases">
        <authorList>
            <person name="Cohen D.B."/>
            <person name="Kent A.D."/>
        </authorList>
    </citation>
    <scope>NUCLEOTIDE SEQUENCE</scope>
</reference>
<dbReference type="InterPro" id="IPR001584">
    <property type="entry name" value="Integrase_cat-core"/>
</dbReference>
<evidence type="ECO:0000256" key="5">
    <source>
        <dbReference type="ARBA" id="ARBA00022842"/>
    </source>
</evidence>
<dbReference type="Pfam" id="PF17919">
    <property type="entry name" value="RT_RNaseH_2"/>
    <property type="match status" value="1"/>
</dbReference>
<evidence type="ECO:0000256" key="8">
    <source>
        <dbReference type="ARBA" id="ARBA00022932"/>
    </source>
</evidence>
<dbReference type="PANTHER" id="PTHR37984">
    <property type="entry name" value="PROTEIN CBG26694"/>
    <property type="match status" value="1"/>
</dbReference>
<gene>
    <name evidence="14" type="ORF">FSB_LOCUS50889</name>
</gene>
<evidence type="ECO:0000259" key="13">
    <source>
        <dbReference type="PROSITE" id="PS50994"/>
    </source>
</evidence>
<feature type="coiled-coil region" evidence="12">
    <location>
        <begin position="676"/>
        <end position="707"/>
    </location>
</feature>
<keyword evidence="9" id="KW-0238">DNA-binding</keyword>
<dbReference type="GO" id="GO:0003964">
    <property type="term" value="F:RNA-directed DNA polymerase activity"/>
    <property type="evidence" value="ECO:0007669"/>
    <property type="project" value="UniProtKB-KW"/>
</dbReference>
<dbReference type="GO" id="GO:0006508">
    <property type="term" value="P:proteolysis"/>
    <property type="evidence" value="ECO:0007669"/>
    <property type="project" value="UniProtKB-KW"/>
</dbReference>
<keyword evidence="10" id="KW-0233">DNA recombination</keyword>
<evidence type="ECO:0000313" key="14">
    <source>
        <dbReference type="EMBL" id="SPD23007.1"/>
    </source>
</evidence>
<dbReference type="InterPro" id="IPR041588">
    <property type="entry name" value="Integrase_H2C2"/>
</dbReference>
<dbReference type="SUPFAM" id="SSF53098">
    <property type="entry name" value="Ribonuclease H-like"/>
    <property type="match status" value="1"/>
</dbReference>
<dbReference type="GO" id="GO:0003677">
    <property type="term" value="F:DNA binding"/>
    <property type="evidence" value="ECO:0007669"/>
    <property type="project" value="UniProtKB-KW"/>
</dbReference>
<dbReference type="InterPro" id="IPR043502">
    <property type="entry name" value="DNA/RNA_pol_sf"/>
</dbReference>
<keyword evidence="5" id="KW-0460">Magnesium</keyword>
<dbReference type="InterPro" id="IPR056924">
    <property type="entry name" value="SH3_Tf2-1"/>
</dbReference>
<dbReference type="Pfam" id="PF00078">
    <property type="entry name" value="RVT_1"/>
    <property type="match status" value="1"/>
</dbReference>
<dbReference type="Pfam" id="PF17921">
    <property type="entry name" value="Integrase_H2C2"/>
    <property type="match status" value="1"/>
</dbReference>
<dbReference type="Gene3D" id="3.30.70.270">
    <property type="match status" value="1"/>
</dbReference>
<dbReference type="PROSITE" id="PS50994">
    <property type="entry name" value="INTEGRASE"/>
    <property type="match status" value="1"/>
</dbReference>
<dbReference type="PANTHER" id="PTHR37984:SF5">
    <property type="entry name" value="PROTEIN NYNRIN-LIKE"/>
    <property type="match status" value="1"/>
</dbReference>
<dbReference type="Pfam" id="PF24626">
    <property type="entry name" value="SH3_Tf2-1"/>
    <property type="match status" value="1"/>
</dbReference>
<keyword evidence="8" id="KW-0808">Transferase</keyword>
<dbReference type="EMBL" id="OIVN01005556">
    <property type="protein sequence ID" value="SPD23007.1"/>
    <property type="molecule type" value="Genomic_DNA"/>
</dbReference>
<dbReference type="GO" id="GO:0004190">
    <property type="term" value="F:aspartic-type endopeptidase activity"/>
    <property type="evidence" value="ECO:0007669"/>
    <property type="project" value="UniProtKB-KW"/>
</dbReference>
<keyword evidence="1" id="KW-0645">Protease</keyword>
<keyword evidence="11" id="KW-0511">Multifunctional enzyme</keyword>
<dbReference type="InterPro" id="IPR041577">
    <property type="entry name" value="RT_RNaseH_2"/>
</dbReference>
<accession>A0A2N9IAM9</accession>
<dbReference type="InterPro" id="IPR000477">
    <property type="entry name" value="RT_dom"/>
</dbReference>
<keyword evidence="2" id="KW-0479">Metal-binding</keyword>
<protein>
    <recommendedName>
        <fullName evidence="13">Integrase catalytic domain-containing protein</fullName>
    </recommendedName>
</protein>
<feature type="domain" description="Integrase catalytic" evidence="13">
    <location>
        <begin position="527"/>
        <end position="652"/>
    </location>
</feature>
<dbReference type="GO" id="GO:0046872">
    <property type="term" value="F:metal ion binding"/>
    <property type="evidence" value="ECO:0007669"/>
    <property type="project" value="UniProtKB-KW"/>
</dbReference>
<dbReference type="InterPro" id="IPR050951">
    <property type="entry name" value="Retrovirus_Pol_polyprotein"/>
</dbReference>
<dbReference type="Gene3D" id="3.30.420.10">
    <property type="entry name" value="Ribonuclease H-like superfamily/Ribonuclease H"/>
    <property type="match status" value="1"/>
</dbReference>
<dbReference type="SUPFAM" id="SSF56672">
    <property type="entry name" value="DNA/RNA polymerases"/>
    <property type="match status" value="1"/>
</dbReference>
<evidence type="ECO:0000256" key="3">
    <source>
        <dbReference type="ARBA" id="ARBA00022750"/>
    </source>
</evidence>
<evidence type="ECO:0000256" key="2">
    <source>
        <dbReference type="ARBA" id="ARBA00022723"/>
    </source>
</evidence>
<dbReference type="InterPro" id="IPR012337">
    <property type="entry name" value="RNaseH-like_sf"/>
</dbReference>
<proteinExistence type="predicted"/>
<sequence>MAPARKERNKKGHDVPQLEMEEHVHNAVHGAQDALEVSVEMLRRQLTALAEEIGKSKEWEPNIKIELPEFYGSLNPDDFVDWLNQTERIFEYYDIQDPKKVKLVSIKLRGRASAWWEQVPNSENQKREKEDSRMEIIGGDSKEEVGLALVMKRTLLAPHQKDNNEEWLRSNIFHSTCNIGGRLCCLEDLGSMIKKLSMMARRTLTAFARMANTIHYYLAKRSRAINKITIKYRFPIPRLDDMLDCLAGAKIFSKLDLRSGYHQIRIWPGDEWKIAFKTHNGLFEWLVMPFGLTNAPSTFMRVMNQMLQPLLNVCAVVYFDDILVYSKSLEDHVQDLRKVFELLRRDKLFANTKKCTFAVHRVGISWLCGLESSFDALKNALTTTPCLQVPDFEKTFKLDCDASGVGIRGVLSQERKPIAFFSEKLQCSKLKALRHLKITTFKDEHFGRIMEALQQAELHHQGHFGKAKTLELLRKKFHWPSMTKDVGRFVDRCHTCQRGKGHTSNIGLYMPLPVPDKPWTSCKKTNDASQIAGLFFKEIYKLHGVPTSIVSDRDAKFLAHFWRTLWRLIGTCMEYRTLWRLIGTSMEYYLIHPQSDGQTEVVNQSLGNLLRCLVGNNPKWWESVLPSAEFAYNASINRSTNSSPFEVVYGSNPSSILDLTPLPLSNRVHPKGVEMVELMKQAHEDIKRNIEDNNEKYKIANDKHKKHKHRKVGPCRILHKINENAYQVELPPNLHISNTFNVHHLVPYYAAEDEATRGQVYFQKKRSLMQNVAKFHLNCNN</sequence>
<dbReference type="CDD" id="cd01647">
    <property type="entry name" value="RT_LTR"/>
    <property type="match status" value="1"/>
</dbReference>
<dbReference type="InterPro" id="IPR043128">
    <property type="entry name" value="Rev_trsase/Diguanyl_cyclase"/>
</dbReference>
<keyword evidence="6" id="KW-0229">DNA integration</keyword>
<evidence type="ECO:0000256" key="7">
    <source>
        <dbReference type="ARBA" id="ARBA00022918"/>
    </source>
</evidence>
<evidence type="ECO:0000256" key="10">
    <source>
        <dbReference type="ARBA" id="ARBA00023172"/>
    </source>
</evidence>
<dbReference type="GO" id="GO:0015074">
    <property type="term" value="P:DNA integration"/>
    <property type="evidence" value="ECO:0007669"/>
    <property type="project" value="UniProtKB-KW"/>
</dbReference>
<dbReference type="GO" id="GO:0006310">
    <property type="term" value="P:DNA recombination"/>
    <property type="evidence" value="ECO:0007669"/>
    <property type="project" value="UniProtKB-KW"/>
</dbReference>
<dbReference type="Gene3D" id="1.10.340.70">
    <property type="match status" value="1"/>
</dbReference>
<keyword evidence="7" id="KW-0695">RNA-directed DNA polymerase</keyword>
<organism evidence="14">
    <name type="scientific">Fagus sylvatica</name>
    <name type="common">Beechnut</name>
    <dbReference type="NCBI Taxonomy" id="28930"/>
    <lineage>
        <taxon>Eukaryota</taxon>
        <taxon>Viridiplantae</taxon>
        <taxon>Streptophyta</taxon>
        <taxon>Embryophyta</taxon>
        <taxon>Tracheophyta</taxon>
        <taxon>Spermatophyta</taxon>
        <taxon>Magnoliopsida</taxon>
        <taxon>eudicotyledons</taxon>
        <taxon>Gunneridae</taxon>
        <taxon>Pentapetalae</taxon>
        <taxon>rosids</taxon>
        <taxon>fabids</taxon>
        <taxon>Fagales</taxon>
        <taxon>Fagaceae</taxon>
        <taxon>Fagus</taxon>
    </lineage>
</organism>
<keyword evidence="8" id="KW-0239">DNA-directed DNA polymerase</keyword>
<evidence type="ECO:0000256" key="4">
    <source>
        <dbReference type="ARBA" id="ARBA00022801"/>
    </source>
</evidence>
<evidence type="ECO:0000256" key="9">
    <source>
        <dbReference type="ARBA" id="ARBA00023125"/>
    </source>
</evidence>
<keyword evidence="8" id="KW-0548">Nucleotidyltransferase</keyword>
<evidence type="ECO:0000256" key="11">
    <source>
        <dbReference type="ARBA" id="ARBA00023268"/>
    </source>
</evidence>
<dbReference type="Gene3D" id="3.10.10.10">
    <property type="entry name" value="HIV Type 1 Reverse Transcriptase, subunit A, domain 1"/>
    <property type="match status" value="1"/>
</dbReference>
<keyword evidence="12" id="KW-0175">Coiled coil</keyword>
<keyword evidence="4" id="KW-0378">Hydrolase</keyword>
<name>A0A2N9IAM9_FAGSY</name>